<dbReference type="PANTHER" id="PTHR42909:SF1">
    <property type="entry name" value="CARBOHYDRATE KINASE PFKB DOMAIN-CONTAINING PROTEIN"/>
    <property type="match status" value="1"/>
</dbReference>
<keyword evidence="6" id="KW-1185">Reference proteome</keyword>
<evidence type="ECO:0000313" key="5">
    <source>
        <dbReference type="EMBL" id="KAJ6636342.1"/>
    </source>
</evidence>
<dbReference type="EMBL" id="WJQU01000004">
    <property type="protein sequence ID" value="KAJ6636342.1"/>
    <property type="molecule type" value="Genomic_DNA"/>
</dbReference>
<keyword evidence="1" id="KW-0808">Transferase</keyword>
<dbReference type="Gene3D" id="3.40.1190.20">
    <property type="match status" value="1"/>
</dbReference>
<dbReference type="InterPro" id="IPR011611">
    <property type="entry name" value="PfkB_dom"/>
</dbReference>
<dbReference type="PROSITE" id="PS00584">
    <property type="entry name" value="PFKB_KINASES_2"/>
    <property type="match status" value="1"/>
</dbReference>
<evidence type="ECO:0000313" key="6">
    <source>
        <dbReference type="Proteomes" id="UP001151699"/>
    </source>
</evidence>
<dbReference type="AlphaFoldDB" id="A0A9Q0RXM1"/>
<dbReference type="GO" id="GO:0006796">
    <property type="term" value="P:phosphate-containing compound metabolic process"/>
    <property type="evidence" value="ECO:0007669"/>
    <property type="project" value="UniProtKB-ARBA"/>
</dbReference>
<dbReference type="SUPFAM" id="SSF53613">
    <property type="entry name" value="Ribokinase-like"/>
    <property type="match status" value="1"/>
</dbReference>
<comment type="caution">
    <text evidence="5">The sequence shown here is derived from an EMBL/GenBank/DDBJ whole genome shotgun (WGS) entry which is preliminary data.</text>
</comment>
<dbReference type="InterPro" id="IPR029056">
    <property type="entry name" value="Ribokinase-like"/>
</dbReference>
<organism evidence="5 6">
    <name type="scientific">Pseudolycoriella hygida</name>
    <dbReference type="NCBI Taxonomy" id="35572"/>
    <lineage>
        <taxon>Eukaryota</taxon>
        <taxon>Metazoa</taxon>
        <taxon>Ecdysozoa</taxon>
        <taxon>Arthropoda</taxon>
        <taxon>Hexapoda</taxon>
        <taxon>Insecta</taxon>
        <taxon>Pterygota</taxon>
        <taxon>Neoptera</taxon>
        <taxon>Endopterygota</taxon>
        <taxon>Diptera</taxon>
        <taxon>Nematocera</taxon>
        <taxon>Sciaroidea</taxon>
        <taxon>Sciaridae</taxon>
        <taxon>Pseudolycoriella</taxon>
    </lineage>
</organism>
<gene>
    <name evidence="5" type="ORF">Bhyg_14930</name>
</gene>
<proteinExistence type="predicted"/>
<dbReference type="GO" id="GO:0005737">
    <property type="term" value="C:cytoplasm"/>
    <property type="evidence" value="ECO:0007669"/>
    <property type="project" value="TreeGrafter"/>
</dbReference>
<dbReference type="GO" id="GO:0004730">
    <property type="term" value="F:pseudouridylate synthase activity"/>
    <property type="evidence" value="ECO:0007669"/>
    <property type="project" value="TreeGrafter"/>
</dbReference>
<dbReference type="InterPro" id="IPR002173">
    <property type="entry name" value="Carboh/pur_kinase_PfkB_CS"/>
</dbReference>
<keyword evidence="3" id="KW-0418">Kinase</keyword>
<evidence type="ECO:0000256" key="2">
    <source>
        <dbReference type="ARBA" id="ARBA00022723"/>
    </source>
</evidence>
<dbReference type="Proteomes" id="UP001151699">
    <property type="component" value="Chromosome C"/>
</dbReference>
<name>A0A9Q0RXM1_9DIPT</name>
<dbReference type="OrthoDB" id="198885at2759"/>
<evidence type="ECO:0000256" key="1">
    <source>
        <dbReference type="ARBA" id="ARBA00022679"/>
    </source>
</evidence>
<evidence type="ECO:0000259" key="4">
    <source>
        <dbReference type="Pfam" id="PF00294"/>
    </source>
</evidence>
<dbReference type="PANTHER" id="PTHR42909">
    <property type="entry name" value="ZGC:136858"/>
    <property type="match status" value="1"/>
</dbReference>
<feature type="domain" description="Carbohydrate kinase PfkB" evidence="4">
    <location>
        <begin position="20"/>
        <end position="173"/>
    </location>
</feature>
<reference evidence="5" key="1">
    <citation type="submission" date="2022-07" db="EMBL/GenBank/DDBJ databases">
        <authorList>
            <person name="Trinca V."/>
            <person name="Uliana J.V.C."/>
            <person name="Torres T.T."/>
            <person name="Ward R.J."/>
            <person name="Monesi N."/>
        </authorList>
    </citation>
    <scope>NUCLEOTIDE SEQUENCE</scope>
    <source>
        <strain evidence="5">HSMRA1968</strain>
        <tissue evidence="5">Whole embryos</tissue>
    </source>
</reference>
<evidence type="ECO:0000256" key="3">
    <source>
        <dbReference type="ARBA" id="ARBA00022777"/>
    </source>
</evidence>
<sequence length="230" mass="25411">MTFFEPTDMRKAHTPFDLPTNLVEQIKFISPNIHELNAIAQCLQYDGEYPVPGVDCDSTDAKLFNDLKNVTKFVNEKIENVIVTLGPMGIMMARRNDATSAIYDKEGRYIPRMRASECEIRLYETMRMKEIVNVSGAGDSFASGFIVAMIQGLPENVSVSVGFEASKCALMSSSPVPIIDHASKANGRPGENIAVGVANNTPHTTITRENTWKVVINTLLRTIPIAAWMI</sequence>
<dbReference type="GO" id="GO:0046872">
    <property type="term" value="F:metal ion binding"/>
    <property type="evidence" value="ECO:0007669"/>
    <property type="project" value="UniProtKB-KW"/>
</dbReference>
<dbReference type="GO" id="GO:0016301">
    <property type="term" value="F:kinase activity"/>
    <property type="evidence" value="ECO:0007669"/>
    <property type="project" value="UniProtKB-KW"/>
</dbReference>
<keyword evidence="2" id="KW-0479">Metal-binding</keyword>
<accession>A0A9Q0RXM1</accession>
<dbReference type="Pfam" id="PF00294">
    <property type="entry name" value="PfkB"/>
    <property type="match status" value="1"/>
</dbReference>
<protein>
    <recommendedName>
        <fullName evidence="4">Carbohydrate kinase PfkB domain-containing protein</fullName>
    </recommendedName>
</protein>
<dbReference type="GO" id="GO:0016798">
    <property type="term" value="F:hydrolase activity, acting on glycosyl bonds"/>
    <property type="evidence" value="ECO:0007669"/>
    <property type="project" value="TreeGrafter"/>
</dbReference>